<evidence type="ECO:0000256" key="9">
    <source>
        <dbReference type="ARBA" id="ARBA00022840"/>
    </source>
</evidence>
<comment type="catalytic activity">
    <reaction evidence="21">
        <text>propanoyl-CoA + hydrogencarbonate + ATP = (S)-methylmalonyl-CoA + ADP + phosphate + H(+)</text>
        <dbReference type="Rhea" id="RHEA:23720"/>
        <dbReference type="ChEBI" id="CHEBI:15378"/>
        <dbReference type="ChEBI" id="CHEBI:17544"/>
        <dbReference type="ChEBI" id="CHEBI:30616"/>
        <dbReference type="ChEBI" id="CHEBI:43474"/>
        <dbReference type="ChEBI" id="CHEBI:57327"/>
        <dbReference type="ChEBI" id="CHEBI:57392"/>
        <dbReference type="ChEBI" id="CHEBI:456216"/>
        <dbReference type="EC" id="6.4.1.3"/>
    </reaction>
    <physiologicalReaction direction="left-to-right" evidence="21">
        <dbReference type="Rhea" id="RHEA:23721"/>
    </physiologicalReaction>
</comment>
<evidence type="ECO:0000256" key="2">
    <source>
        <dbReference type="ARBA" id="ARBA00004305"/>
    </source>
</evidence>
<dbReference type="InterPro" id="IPR005481">
    <property type="entry name" value="BC-like_N"/>
</dbReference>
<dbReference type="Proteomes" id="UP000694388">
    <property type="component" value="Unplaced"/>
</dbReference>
<evidence type="ECO:0000256" key="4">
    <source>
        <dbReference type="ARBA" id="ARBA00013050"/>
    </source>
</evidence>
<evidence type="ECO:0000256" key="24">
    <source>
        <dbReference type="ARBA" id="ARBA00065291"/>
    </source>
</evidence>
<evidence type="ECO:0000256" key="22">
    <source>
        <dbReference type="ARBA" id="ARBA00052347"/>
    </source>
</evidence>
<evidence type="ECO:0000256" key="8">
    <source>
        <dbReference type="ARBA" id="ARBA00022741"/>
    </source>
</evidence>
<evidence type="ECO:0000256" key="17">
    <source>
        <dbReference type="ARBA" id="ARBA00025711"/>
    </source>
</evidence>
<evidence type="ECO:0000256" key="19">
    <source>
        <dbReference type="ARBA" id="ARBA00031557"/>
    </source>
</evidence>
<keyword evidence="8 29" id="KW-0547">Nucleotide-binding</keyword>
<dbReference type="InterPro" id="IPR005479">
    <property type="entry name" value="CPAse_ATP-bd"/>
</dbReference>
<evidence type="ECO:0000256" key="6">
    <source>
        <dbReference type="ARBA" id="ARBA00022598"/>
    </source>
</evidence>
<dbReference type="GeneTree" id="ENSGT00940000156083"/>
<dbReference type="PROSITE" id="PS00867">
    <property type="entry name" value="CPSASE_2"/>
    <property type="match status" value="1"/>
</dbReference>
<dbReference type="SUPFAM" id="SSF56059">
    <property type="entry name" value="Glutathione synthetase ATP-binding domain-like"/>
    <property type="match status" value="1"/>
</dbReference>
<dbReference type="NCBIfam" id="NF006367">
    <property type="entry name" value="PRK08591.1"/>
    <property type="match status" value="1"/>
</dbReference>
<accession>A0A8C4PZZ1</accession>
<dbReference type="InterPro" id="IPR000089">
    <property type="entry name" value="Biotin_lipoyl"/>
</dbReference>
<dbReference type="Pfam" id="PF02785">
    <property type="entry name" value="Biotin_carb_C"/>
    <property type="match status" value="1"/>
</dbReference>
<feature type="domain" description="Biotin carboxylation" evidence="32">
    <location>
        <begin position="49"/>
        <end position="496"/>
    </location>
</feature>
<dbReference type="Gene3D" id="2.40.50.100">
    <property type="match status" value="1"/>
</dbReference>
<dbReference type="FunFam" id="2.40.50.100:FF:000003">
    <property type="entry name" value="Acetyl-CoA carboxylase biotin carboxyl carrier protein"/>
    <property type="match status" value="1"/>
</dbReference>
<dbReference type="InterPro" id="IPR016185">
    <property type="entry name" value="PreATP-grasp_dom_sf"/>
</dbReference>
<dbReference type="InterPro" id="IPR011761">
    <property type="entry name" value="ATP-grasp"/>
</dbReference>
<dbReference type="InterPro" id="IPR011764">
    <property type="entry name" value="Biotin_carboxylation_dom"/>
</dbReference>
<keyword evidence="11" id="KW-0809">Transit peptide</keyword>
<evidence type="ECO:0000256" key="27">
    <source>
        <dbReference type="ARBA" id="ARBA00076418"/>
    </source>
</evidence>
<evidence type="ECO:0000256" key="18">
    <source>
        <dbReference type="ARBA" id="ARBA00026116"/>
    </source>
</evidence>
<evidence type="ECO:0000256" key="1">
    <source>
        <dbReference type="ARBA" id="ARBA00001953"/>
    </source>
</evidence>
<dbReference type="PANTHER" id="PTHR18866:SF33">
    <property type="entry name" value="METHYLCROTONOYL-COA CARBOXYLASE SUBUNIT ALPHA, MITOCHONDRIAL-RELATED"/>
    <property type="match status" value="1"/>
</dbReference>
<comment type="cofactor">
    <cofactor evidence="1">
        <name>biotin</name>
        <dbReference type="ChEBI" id="CHEBI:57586"/>
    </cofactor>
</comment>
<protein>
    <recommendedName>
        <fullName evidence="25">Methylcrotonoyl-CoA carboxylase subunit alpha, mitochondrial</fullName>
        <ecNumber evidence="4">6.4.1.3</ecNumber>
        <ecNumber evidence="18">6.4.1.4</ecNumber>
    </recommendedName>
    <alternativeName>
        <fullName evidence="26">3-methylcrotonyl-CoA carboxylase 1</fullName>
    </alternativeName>
    <alternativeName>
        <fullName evidence="27">3-methylcrotonyl-CoA carboxylase biotin-containing subunit</fullName>
    </alternativeName>
    <alternativeName>
        <fullName evidence="28">3-methylcrotonyl-CoA:carbon dioxide ligase subunit alpha</fullName>
    </alternativeName>
    <alternativeName>
        <fullName evidence="19">Propanoyl-CoA:carbon dioxide ligase subunit alpha</fullName>
    </alternativeName>
    <alternativeName>
        <fullName evidence="5">Propionyl-CoA carboxylase alpha chain, mitochondrial</fullName>
    </alternativeName>
</protein>
<evidence type="ECO:0000256" key="28">
    <source>
        <dbReference type="ARBA" id="ARBA00082627"/>
    </source>
</evidence>
<evidence type="ECO:0000256" key="21">
    <source>
        <dbReference type="ARBA" id="ARBA00049495"/>
    </source>
</evidence>
<reference evidence="33" key="1">
    <citation type="submission" date="2025-08" db="UniProtKB">
        <authorList>
            <consortium name="Ensembl"/>
        </authorList>
    </citation>
    <scope>IDENTIFICATION</scope>
</reference>
<dbReference type="GO" id="GO:0046872">
    <property type="term" value="F:metal ion binding"/>
    <property type="evidence" value="ECO:0007669"/>
    <property type="project" value="UniProtKB-KW"/>
</dbReference>
<comment type="catalytic activity">
    <reaction evidence="22">
        <text>3-methylbut-2-enoyl-CoA + hydrogencarbonate + ATP = 3-methyl-(2E)-glutaconyl-CoA + ADP + phosphate + H(+)</text>
        <dbReference type="Rhea" id="RHEA:13589"/>
        <dbReference type="ChEBI" id="CHEBI:15378"/>
        <dbReference type="ChEBI" id="CHEBI:17544"/>
        <dbReference type="ChEBI" id="CHEBI:30616"/>
        <dbReference type="ChEBI" id="CHEBI:43474"/>
        <dbReference type="ChEBI" id="CHEBI:57344"/>
        <dbReference type="ChEBI" id="CHEBI:57346"/>
        <dbReference type="ChEBI" id="CHEBI:456216"/>
        <dbReference type="EC" id="6.4.1.4"/>
    </reaction>
</comment>
<evidence type="ECO:0000259" key="30">
    <source>
        <dbReference type="PROSITE" id="PS50968"/>
    </source>
</evidence>
<dbReference type="InterPro" id="IPR011054">
    <property type="entry name" value="Rudment_hybrid_motif"/>
</dbReference>
<dbReference type="Pfam" id="PF00289">
    <property type="entry name" value="Biotin_carb_N"/>
    <property type="match status" value="1"/>
</dbReference>
<dbReference type="InterPro" id="IPR005482">
    <property type="entry name" value="Biotin_COase_C"/>
</dbReference>
<evidence type="ECO:0000256" key="3">
    <source>
        <dbReference type="ARBA" id="ARBA00005060"/>
    </source>
</evidence>
<dbReference type="UniPathway" id="UPA00945">
    <property type="reaction ID" value="UER00908"/>
</dbReference>
<dbReference type="InterPro" id="IPR011053">
    <property type="entry name" value="Single_hybrid_motif"/>
</dbReference>
<proteinExistence type="predicted"/>
<dbReference type="OMA" id="IGPKHYS"/>
<comment type="catalytic activity">
    <reaction evidence="20">
        <text>butanoyl-CoA + hydrogencarbonate + ATP = (2S)-ethylmalonyl-CoA + ADP + phosphate + H(+)</text>
        <dbReference type="Rhea" id="RHEA:59520"/>
        <dbReference type="ChEBI" id="CHEBI:15378"/>
        <dbReference type="ChEBI" id="CHEBI:17544"/>
        <dbReference type="ChEBI" id="CHEBI:30616"/>
        <dbReference type="ChEBI" id="CHEBI:43474"/>
        <dbReference type="ChEBI" id="CHEBI:57371"/>
        <dbReference type="ChEBI" id="CHEBI:60909"/>
        <dbReference type="ChEBI" id="CHEBI:456216"/>
    </reaction>
    <physiologicalReaction direction="left-to-right" evidence="20">
        <dbReference type="Rhea" id="RHEA:59521"/>
    </physiologicalReaction>
</comment>
<dbReference type="Gene3D" id="3.30.700.30">
    <property type="match status" value="1"/>
</dbReference>
<dbReference type="Gene3D" id="3.30.470.20">
    <property type="entry name" value="ATP-grasp fold, B domain"/>
    <property type="match status" value="1"/>
</dbReference>
<name>A0A8C4PZZ1_EPTBU</name>
<dbReference type="PROSITE" id="PS00188">
    <property type="entry name" value="BIOTIN"/>
    <property type="match status" value="1"/>
</dbReference>
<dbReference type="Gene3D" id="3.40.50.20">
    <property type="match status" value="1"/>
</dbReference>
<reference evidence="33" key="2">
    <citation type="submission" date="2025-09" db="UniProtKB">
        <authorList>
            <consortium name="Ensembl"/>
        </authorList>
    </citation>
    <scope>IDENTIFICATION</scope>
</reference>
<dbReference type="SUPFAM" id="SSF52440">
    <property type="entry name" value="PreATP-grasp domain"/>
    <property type="match status" value="1"/>
</dbReference>
<dbReference type="Pfam" id="PF02786">
    <property type="entry name" value="CPSase_L_D2"/>
    <property type="match status" value="1"/>
</dbReference>
<keyword evidence="16" id="KW-0092">Biotin</keyword>
<keyword evidence="7" id="KW-0479">Metal-binding</keyword>
<dbReference type="EC" id="6.4.1.4" evidence="18"/>
<dbReference type="GO" id="GO:0005759">
    <property type="term" value="C:mitochondrial matrix"/>
    <property type="evidence" value="ECO:0007669"/>
    <property type="project" value="UniProtKB-SubCell"/>
</dbReference>
<dbReference type="SUPFAM" id="SSF51230">
    <property type="entry name" value="Single hybrid motif"/>
    <property type="match status" value="1"/>
</dbReference>
<dbReference type="PANTHER" id="PTHR18866">
    <property type="entry name" value="CARBOXYLASE:PYRUVATE/ACETYL-COA/PROPIONYL-COA CARBOXYLASE"/>
    <property type="match status" value="1"/>
</dbReference>
<dbReference type="FunFam" id="3.30.470.20:FF:000028">
    <property type="entry name" value="Methylcrotonoyl-CoA carboxylase subunit alpha, mitochondrial"/>
    <property type="match status" value="1"/>
</dbReference>
<dbReference type="InterPro" id="IPR041265">
    <property type="entry name" value="PCC_BT"/>
</dbReference>
<dbReference type="SUPFAM" id="SSF51246">
    <property type="entry name" value="Rudiment single hybrid motif"/>
    <property type="match status" value="1"/>
</dbReference>
<evidence type="ECO:0000259" key="31">
    <source>
        <dbReference type="PROSITE" id="PS50975"/>
    </source>
</evidence>
<keyword evidence="34" id="KW-1185">Reference proteome</keyword>
<organism evidence="33 34">
    <name type="scientific">Eptatretus burgeri</name>
    <name type="common">Inshore hagfish</name>
    <dbReference type="NCBI Taxonomy" id="7764"/>
    <lineage>
        <taxon>Eukaryota</taxon>
        <taxon>Metazoa</taxon>
        <taxon>Chordata</taxon>
        <taxon>Craniata</taxon>
        <taxon>Vertebrata</taxon>
        <taxon>Cyclostomata</taxon>
        <taxon>Myxini</taxon>
        <taxon>Myxiniformes</taxon>
        <taxon>Myxinidae</taxon>
        <taxon>Eptatretinae</taxon>
        <taxon>Eptatretus</taxon>
    </lineage>
</organism>
<dbReference type="InterPro" id="IPR050856">
    <property type="entry name" value="Biotin_carboxylase_complex"/>
</dbReference>
<evidence type="ECO:0000256" key="20">
    <source>
        <dbReference type="ARBA" id="ARBA00048208"/>
    </source>
</evidence>
<dbReference type="InterPro" id="IPR013815">
    <property type="entry name" value="ATP_grasp_subdomain_1"/>
</dbReference>
<evidence type="ECO:0000256" key="15">
    <source>
        <dbReference type="ARBA" id="ARBA00023211"/>
    </source>
</evidence>
<keyword evidence="10" id="KW-0460">Magnesium</keyword>
<comment type="subunit">
    <text evidence="24">Probably a dodecamer composed of six biotin-containing alpha subunits (MCCC1) and six beta (MCCC2) subunits. Interacts (via the biotin carboxylation domain) with SIRT4.</text>
</comment>
<keyword evidence="9 29" id="KW-0067">ATP-binding</keyword>
<dbReference type="PROSITE" id="PS00866">
    <property type="entry name" value="CPSASE_1"/>
    <property type="match status" value="1"/>
</dbReference>
<keyword evidence="6" id="KW-0436">Ligase</keyword>
<evidence type="ECO:0000313" key="33">
    <source>
        <dbReference type="Ensembl" id="ENSEBUP00000007907.1"/>
    </source>
</evidence>
<evidence type="ECO:0000256" key="23">
    <source>
        <dbReference type="ARBA" id="ARBA00055202"/>
    </source>
</evidence>
<evidence type="ECO:0000256" key="13">
    <source>
        <dbReference type="ARBA" id="ARBA00023098"/>
    </source>
</evidence>
<dbReference type="CDD" id="cd06850">
    <property type="entry name" value="biotinyl_domain"/>
    <property type="match status" value="1"/>
</dbReference>
<evidence type="ECO:0000256" key="12">
    <source>
        <dbReference type="ARBA" id="ARBA00022963"/>
    </source>
</evidence>
<comment type="pathway">
    <text evidence="17">Amino-acid degradation; L-leucine degradation; (S)-3-hydroxy-3-methylglutaryl-CoA from 3-isovaleryl-CoA: step 2/3.</text>
</comment>
<dbReference type="EC" id="6.4.1.3" evidence="4"/>
<feature type="domain" description="ATP-grasp" evidence="31">
    <location>
        <begin position="168"/>
        <end position="365"/>
    </location>
</feature>
<keyword evidence="15" id="KW-0464">Manganese</keyword>
<dbReference type="SMART" id="SM00878">
    <property type="entry name" value="Biotin_carb_C"/>
    <property type="match status" value="1"/>
</dbReference>
<sequence length="715" mass="78367">MAAARFRLSSYLWPFTWRRTCTWRRHTWRALSSNPSVKVEKDDGGLGRPFDKVLVANRGEIACRVIRTCRRLGISSVAVFSSADTAAPHREQADESWEIGPAPSSESYLRADKIVQVAKESGSQAVHPGYGFLSENANFASMVEAEGLSFIGPPVPAIRAMGDKVESKSIARAAGVNTIPGFDGVVPDADEAVCIARDVGYPVMIKASAGGGGKGMRVARNDAEVHEGFRMSEQEAASSFGDCRLLVEKFIDCPRHIEMQVLADRHGNAVWLNERECSVQRRNQKVIEEAPSPFLDPETRHAMGKQAVQLALAVGYVSAGTVEFLVDSQSQFYFLEMNTRLQVEHPVTECITGLDLVAEMLWIAAGHQLAIKQENVPLHGWAVESRVYAEDPYKAFGMPSVGRLSRYREPVEVPGVRVDSGVREGSEVSIYYDPMISKLVTWGETRAEALISMLHALDSYVIRGVTHNVSLLREVIASERFASGQLSTAFLAEEYPDGFHGHHLTVEESEELVAVAAALEASFLRRARTIKSQGRPSLPMSFEPIELWVHLGDSKYEVKVTVKDEKTHVVAIGDHEVEVFGQIDLSSSLLSLEVARIKRLIQPLCRDGTGRLTLQFLGTAYELRVLSPAVARLLPLMPEPLTVDLSRQLLSPMPGTVVSFAVAVGDNVVSGQEVCVIEAMKMQNSLVSTRSGKVKTVNFKPGSTVGEGDLLVEIE</sequence>
<evidence type="ECO:0000256" key="10">
    <source>
        <dbReference type="ARBA" id="ARBA00022842"/>
    </source>
</evidence>
<evidence type="ECO:0000256" key="11">
    <source>
        <dbReference type="ARBA" id="ARBA00022946"/>
    </source>
</evidence>
<keyword evidence="13" id="KW-0443">Lipid metabolism</keyword>
<dbReference type="AlphaFoldDB" id="A0A8C4PZZ1"/>
<dbReference type="GO" id="GO:0016042">
    <property type="term" value="P:lipid catabolic process"/>
    <property type="evidence" value="ECO:0007669"/>
    <property type="project" value="UniProtKB-KW"/>
</dbReference>
<dbReference type="FunFam" id="3.30.1490.20:FF:000003">
    <property type="entry name" value="acetyl-CoA carboxylase isoform X1"/>
    <property type="match status" value="1"/>
</dbReference>
<evidence type="ECO:0000256" key="14">
    <source>
        <dbReference type="ARBA" id="ARBA00023128"/>
    </source>
</evidence>
<evidence type="ECO:0000256" key="26">
    <source>
        <dbReference type="ARBA" id="ARBA00076115"/>
    </source>
</evidence>
<keyword evidence="12" id="KW-0442">Lipid degradation</keyword>
<dbReference type="PROSITE" id="PS50968">
    <property type="entry name" value="BIOTINYL_LIPOYL"/>
    <property type="match status" value="1"/>
</dbReference>
<evidence type="ECO:0000256" key="7">
    <source>
        <dbReference type="ARBA" id="ARBA00022723"/>
    </source>
</evidence>
<comment type="function">
    <text evidence="23">Biotin-attachment subunit of the 3-methylcrotonyl-CoA carboxylase, an enzyme that catalyzes the conversion of 3-methylcrotonyl-CoA to 3-methylglutaconyl-CoA, a critical step for leucine and isovaleric acid catabolism.</text>
</comment>
<feature type="domain" description="Lipoyl-binding" evidence="30">
    <location>
        <begin position="640"/>
        <end position="715"/>
    </location>
</feature>
<dbReference type="PROSITE" id="PS50975">
    <property type="entry name" value="ATP_GRASP"/>
    <property type="match status" value="1"/>
</dbReference>
<dbReference type="Pfam" id="PF00364">
    <property type="entry name" value="Biotin_lipoyl"/>
    <property type="match status" value="1"/>
</dbReference>
<dbReference type="FunFam" id="3.40.50.20:FF:000010">
    <property type="entry name" value="Propionyl-CoA carboxylase subunit alpha"/>
    <property type="match status" value="1"/>
</dbReference>
<comment type="pathway">
    <text evidence="3">Metabolic intermediate metabolism; propanoyl-CoA degradation; succinyl-CoA from propanoyl-CoA: step 1/3.</text>
</comment>
<evidence type="ECO:0000313" key="34">
    <source>
        <dbReference type="Proteomes" id="UP000694388"/>
    </source>
</evidence>
<dbReference type="Ensembl" id="ENSEBUT00000008397.1">
    <property type="protein sequence ID" value="ENSEBUP00000007907.1"/>
    <property type="gene ID" value="ENSEBUG00000005147.1"/>
</dbReference>
<evidence type="ECO:0000256" key="16">
    <source>
        <dbReference type="ARBA" id="ARBA00023267"/>
    </source>
</evidence>
<dbReference type="InterPro" id="IPR001882">
    <property type="entry name" value="Biotin_BS"/>
</dbReference>
<dbReference type="GO" id="GO:0004658">
    <property type="term" value="F:propionyl-CoA carboxylase activity"/>
    <property type="evidence" value="ECO:0007669"/>
    <property type="project" value="UniProtKB-EC"/>
</dbReference>
<evidence type="ECO:0000256" key="5">
    <source>
        <dbReference type="ARBA" id="ARBA00018058"/>
    </source>
</evidence>
<comment type="subcellular location">
    <subcellularLocation>
        <location evidence="2">Mitochondrion matrix</location>
    </subcellularLocation>
</comment>
<dbReference type="Gene3D" id="3.30.1490.20">
    <property type="entry name" value="ATP-grasp fold, A domain"/>
    <property type="match status" value="1"/>
</dbReference>
<dbReference type="GO" id="GO:0004485">
    <property type="term" value="F:methylcrotonoyl-CoA carboxylase activity"/>
    <property type="evidence" value="ECO:0007669"/>
    <property type="project" value="UniProtKB-EC"/>
</dbReference>
<dbReference type="GO" id="GO:0005524">
    <property type="term" value="F:ATP binding"/>
    <property type="evidence" value="ECO:0007669"/>
    <property type="project" value="UniProtKB-UniRule"/>
</dbReference>
<dbReference type="Pfam" id="PF18140">
    <property type="entry name" value="PCC_BT"/>
    <property type="match status" value="1"/>
</dbReference>
<evidence type="ECO:0000259" key="32">
    <source>
        <dbReference type="PROSITE" id="PS50979"/>
    </source>
</evidence>
<evidence type="ECO:0000256" key="29">
    <source>
        <dbReference type="PROSITE-ProRule" id="PRU00409"/>
    </source>
</evidence>
<keyword evidence="14" id="KW-0496">Mitochondrion</keyword>
<evidence type="ECO:0000256" key="25">
    <source>
        <dbReference type="ARBA" id="ARBA00070568"/>
    </source>
</evidence>
<dbReference type="PROSITE" id="PS50979">
    <property type="entry name" value="BC"/>
    <property type="match status" value="1"/>
</dbReference>